<keyword evidence="5" id="KW-1185">Reference proteome</keyword>
<reference evidence="4" key="1">
    <citation type="submission" date="2021-01" db="EMBL/GenBank/DDBJ databases">
        <title>Whole genome shotgun sequence of Rugosimonospora africana NBRC 104875.</title>
        <authorList>
            <person name="Komaki H."/>
            <person name="Tamura T."/>
        </authorList>
    </citation>
    <scope>NUCLEOTIDE SEQUENCE</scope>
    <source>
        <strain evidence="4">NBRC 104875</strain>
    </source>
</reference>
<dbReference type="PANTHER" id="PTHR43420">
    <property type="entry name" value="ACETYLTRANSFERASE"/>
    <property type="match status" value="1"/>
</dbReference>
<dbReference type="GO" id="GO:0016747">
    <property type="term" value="F:acyltransferase activity, transferring groups other than amino-acyl groups"/>
    <property type="evidence" value="ECO:0007669"/>
    <property type="project" value="InterPro"/>
</dbReference>
<dbReference type="CDD" id="cd04301">
    <property type="entry name" value="NAT_SF"/>
    <property type="match status" value="1"/>
</dbReference>
<dbReference type="Proteomes" id="UP000642748">
    <property type="component" value="Unassembled WGS sequence"/>
</dbReference>
<dbReference type="Pfam" id="PF00583">
    <property type="entry name" value="Acetyltransf_1"/>
    <property type="match status" value="2"/>
</dbReference>
<dbReference type="RefSeq" id="WP_239133683.1">
    <property type="nucleotide sequence ID" value="NZ_BONZ01000032.1"/>
</dbReference>
<dbReference type="InterPro" id="IPR000182">
    <property type="entry name" value="GNAT_dom"/>
</dbReference>
<evidence type="ECO:0000313" key="5">
    <source>
        <dbReference type="Proteomes" id="UP000642748"/>
    </source>
</evidence>
<evidence type="ECO:0000259" key="3">
    <source>
        <dbReference type="PROSITE" id="PS51186"/>
    </source>
</evidence>
<accession>A0A8J3QRI6</accession>
<dbReference type="InterPro" id="IPR050680">
    <property type="entry name" value="YpeA/RimI_acetyltransf"/>
</dbReference>
<evidence type="ECO:0000313" key="4">
    <source>
        <dbReference type="EMBL" id="GIH15289.1"/>
    </source>
</evidence>
<dbReference type="Gene3D" id="3.40.630.30">
    <property type="match status" value="1"/>
</dbReference>
<name>A0A8J3QRI6_9ACTN</name>
<dbReference type="AlphaFoldDB" id="A0A8J3QRI6"/>
<protein>
    <recommendedName>
        <fullName evidence="3">N-acetyltransferase domain-containing protein</fullName>
    </recommendedName>
</protein>
<dbReference type="PROSITE" id="PS51186">
    <property type="entry name" value="GNAT"/>
    <property type="match status" value="2"/>
</dbReference>
<proteinExistence type="predicted"/>
<feature type="domain" description="N-acetyltransferase" evidence="3">
    <location>
        <begin position="155"/>
        <end position="290"/>
    </location>
</feature>
<comment type="caution">
    <text evidence="4">The sequence shown here is derived from an EMBL/GenBank/DDBJ whole genome shotgun (WGS) entry which is preliminary data.</text>
</comment>
<dbReference type="SUPFAM" id="SSF55729">
    <property type="entry name" value="Acyl-CoA N-acyltransferases (Nat)"/>
    <property type="match status" value="1"/>
</dbReference>
<keyword evidence="2" id="KW-0012">Acyltransferase</keyword>
<evidence type="ECO:0000256" key="1">
    <source>
        <dbReference type="ARBA" id="ARBA00022679"/>
    </source>
</evidence>
<sequence length="290" mass="30956">MIQTIAAPRPEDFRTVTQALSHDQDAAAAVLARLIAPPAGRSHALLATPDGDGVAAVSISTRDPAVGHWDLLAVHPGARRRGLGRSLVAAGEEWFARHGVRHARIAGNPPCYGWPGIDVRYTAAACLAEEVGYAQTGTAWNMTADLTVDLDSAGDEQRLAGEGIQVQRATDRLRDTAAAFVRQHWGENWAWEATQASGCHVAVRNEAVLGFAAWGARPHWFGPMGTAESARGLGIGAVLLRRCLRDLRATGARSAEIGWVGPKRFYSLAVGAAVGRVFWQYGRDLVVEGA</sequence>
<dbReference type="InterPro" id="IPR016181">
    <property type="entry name" value="Acyl_CoA_acyltransferase"/>
</dbReference>
<evidence type="ECO:0000256" key="2">
    <source>
        <dbReference type="ARBA" id="ARBA00023315"/>
    </source>
</evidence>
<dbReference type="EMBL" id="BONZ01000032">
    <property type="protein sequence ID" value="GIH15289.1"/>
    <property type="molecule type" value="Genomic_DNA"/>
</dbReference>
<organism evidence="4 5">
    <name type="scientific">Rugosimonospora africana</name>
    <dbReference type="NCBI Taxonomy" id="556532"/>
    <lineage>
        <taxon>Bacteria</taxon>
        <taxon>Bacillati</taxon>
        <taxon>Actinomycetota</taxon>
        <taxon>Actinomycetes</taxon>
        <taxon>Micromonosporales</taxon>
        <taxon>Micromonosporaceae</taxon>
        <taxon>Rugosimonospora</taxon>
    </lineage>
</organism>
<keyword evidence="1" id="KW-0808">Transferase</keyword>
<gene>
    <name evidence="4" type="ORF">Raf01_34610</name>
</gene>
<feature type="domain" description="N-acetyltransferase" evidence="3">
    <location>
        <begin position="3"/>
        <end position="151"/>
    </location>
</feature>